<dbReference type="PANTHER" id="PTHR36480">
    <property type="entry name" value="OS06G0118900 PROTEIN-RELATED"/>
    <property type="match status" value="1"/>
</dbReference>
<evidence type="ECO:0000313" key="5">
    <source>
        <dbReference type="Proteomes" id="UP000008810"/>
    </source>
</evidence>
<reference evidence="4" key="3">
    <citation type="submission" date="2018-08" db="UniProtKB">
        <authorList>
            <consortium name="EnsemblPlants"/>
        </authorList>
    </citation>
    <scope>IDENTIFICATION</scope>
    <source>
        <strain evidence="4">cv. Bd21</strain>
    </source>
</reference>
<reference evidence="3" key="2">
    <citation type="submission" date="2017-06" db="EMBL/GenBank/DDBJ databases">
        <title>WGS assembly of Brachypodium distachyon.</title>
        <authorList>
            <consortium name="The International Brachypodium Initiative"/>
            <person name="Lucas S."/>
            <person name="Harmon-Smith M."/>
            <person name="Lail K."/>
            <person name="Tice H."/>
            <person name="Grimwood J."/>
            <person name="Bruce D."/>
            <person name="Barry K."/>
            <person name="Shu S."/>
            <person name="Lindquist E."/>
            <person name="Wang M."/>
            <person name="Pitluck S."/>
            <person name="Vogel J.P."/>
            <person name="Garvin D.F."/>
            <person name="Mockler T.C."/>
            <person name="Schmutz J."/>
            <person name="Rokhsar D."/>
            <person name="Bevan M.W."/>
        </authorList>
    </citation>
    <scope>NUCLEOTIDE SEQUENCE</scope>
    <source>
        <strain evidence="3">Bd21</strain>
    </source>
</reference>
<dbReference type="AlphaFoldDB" id="I1H1I8"/>
<keyword evidence="2" id="KW-0472">Membrane</keyword>
<evidence type="ECO:0000256" key="1">
    <source>
        <dbReference type="SAM" id="MobiDB-lite"/>
    </source>
</evidence>
<keyword evidence="2" id="KW-0812">Transmembrane</keyword>
<dbReference type="EMBL" id="CM000880">
    <property type="protein sequence ID" value="KQK19837.1"/>
    <property type="molecule type" value="Genomic_DNA"/>
</dbReference>
<proteinExistence type="predicted"/>
<sequence length="234" mass="24959">MAAGDDDVDATEKSTFRCLDAARWVVAAAVMVVIVAVTAYAFKVVFRPGTLSLSIVGGSVAVERIHGSNSSSSSNASSSSQNLTFTYSLHAMNPSGRIRIYYTNIRAKLKAINSTKDDNSFLFLRLPDVALAPQSAVDTFLKMTTAAKAPFQEEYFRELRNGTSIGKAWIELNGTLVVENFSGHNMTPVTSTLYYCWPIVVLGGDEDDDSGGTAGSVSNAPCTDKPPTTVPPAS</sequence>
<gene>
    <name evidence="4" type="primary">LOC100841492</name>
    <name evidence="3" type="ORF">BRADI_1g50750v3</name>
</gene>
<name>I1H1I8_BRADI</name>
<reference evidence="3 4" key="1">
    <citation type="journal article" date="2010" name="Nature">
        <title>Genome sequencing and analysis of the model grass Brachypodium distachyon.</title>
        <authorList>
            <consortium name="International Brachypodium Initiative"/>
        </authorList>
    </citation>
    <scope>NUCLEOTIDE SEQUENCE [LARGE SCALE GENOMIC DNA]</scope>
    <source>
        <strain evidence="3">Bd21</strain>
        <strain evidence="4">cv. Bd21</strain>
    </source>
</reference>
<keyword evidence="5" id="KW-1185">Reference proteome</keyword>
<organism evidence="4">
    <name type="scientific">Brachypodium distachyon</name>
    <name type="common">Purple false brome</name>
    <name type="synonym">Trachynia distachya</name>
    <dbReference type="NCBI Taxonomy" id="15368"/>
    <lineage>
        <taxon>Eukaryota</taxon>
        <taxon>Viridiplantae</taxon>
        <taxon>Streptophyta</taxon>
        <taxon>Embryophyta</taxon>
        <taxon>Tracheophyta</taxon>
        <taxon>Spermatophyta</taxon>
        <taxon>Magnoliopsida</taxon>
        <taxon>Liliopsida</taxon>
        <taxon>Poales</taxon>
        <taxon>Poaceae</taxon>
        <taxon>BOP clade</taxon>
        <taxon>Pooideae</taxon>
        <taxon>Stipodae</taxon>
        <taxon>Brachypodieae</taxon>
        <taxon>Brachypodium</taxon>
    </lineage>
</organism>
<dbReference type="OrthoDB" id="657467at2759"/>
<feature type="transmembrane region" description="Helical" evidence="2">
    <location>
        <begin position="21"/>
        <end position="42"/>
    </location>
</feature>
<feature type="region of interest" description="Disordered" evidence="1">
    <location>
        <begin position="208"/>
        <end position="234"/>
    </location>
</feature>
<evidence type="ECO:0008006" key="6">
    <source>
        <dbReference type="Google" id="ProtNLM"/>
    </source>
</evidence>
<evidence type="ECO:0000256" key="2">
    <source>
        <dbReference type="SAM" id="Phobius"/>
    </source>
</evidence>
<accession>I1H1I8</accession>
<evidence type="ECO:0000313" key="3">
    <source>
        <dbReference type="EMBL" id="KQK19837.1"/>
    </source>
</evidence>
<dbReference type="eggNOG" id="ENOG502R3IC">
    <property type="taxonomic scope" value="Eukaryota"/>
</dbReference>
<dbReference type="Gramene" id="KQK19837">
    <property type="protein sequence ID" value="KQK19837"/>
    <property type="gene ID" value="BRADI_1g50750v3"/>
</dbReference>
<dbReference type="OMA" id="IGKAWIE"/>
<dbReference type="Proteomes" id="UP000008810">
    <property type="component" value="Chromosome 1"/>
</dbReference>
<protein>
    <recommendedName>
        <fullName evidence="6">Late embryogenesis abundant protein LEA-2 subgroup domain-containing protein</fullName>
    </recommendedName>
</protein>
<dbReference type="HOGENOM" id="CLU_100781_0_0_1"/>
<evidence type="ECO:0000313" key="4">
    <source>
        <dbReference type="EnsemblPlants" id="KQK19837"/>
    </source>
</evidence>
<dbReference type="PANTHER" id="PTHR36480:SF10">
    <property type="entry name" value="LATE EMBRYOGENESIS ABUNDANT PROTEIN LEA-2 SUBGROUP DOMAIN-CONTAINING PROTEIN"/>
    <property type="match status" value="1"/>
</dbReference>
<keyword evidence="2" id="KW-1133">Transmembrane helix</keyword>
<dbReference type="GeneID" id="100841492"/>
<dbReference type="EnsemblPlants" id="KQK19837">
    <property type="protein sequence ID" value="KQK19837"/>
    <property type="gene ID" value="BRADI_1g50750v3"/>
</dbReference>
<dbReference type="RefSeq" id="XP_024313558.1">
    <property type="nucleotide sequence ID" value="XM_024457790.1"/>
</dbReference>